<gene>
    <name evidence="5" type="ORF">GCM10025780_18370</name>
</gene>
<evidence type="ECO:0000256" key="2">
    <source>
        <dbReference type="SAM" id="Phobius"/>
    </source>
</evidence>
<keyword evidence="6" id="KW-1185">Reference proteome</keyword>
<evidence type="ECO:0000259" key="3">
    <source>
        <dbReference type="Pfam" id="PF19076"/>
    </source>
</evidence>
<dbReference type="Proteomes" id="UP001501295">
    <property type="component" value="Unassembled WGS sequence"/>
</dbReference>
<evidence type="ECO:0000259" key="4">
    <source>
        <dbReference type="Pfam" id="PF20674"/>
    </source>
</evidence>
<name>A0ABP8VY78_9MICO</name>
<dbReference type="Pfam" id="PF20674">
    <property type="entry name" value="SpaA_3"/>
    <property type="match status" value="1"/>
</dbReference>
<proteinExistence type="predicted"/>
<evidence type="ECO:0000256" key="1">
    <source>
        <dbReference type="SAM" id="MobiDB-lite"/>
    </source>
</evidence>
<dbReference type="Gene3D" id="2.60.40.3440">
    <property type="match status" value="22"/>
</dbReference>
<reference evidence="6" key="1">
    <citation type="journal article" date="2019" name="Int. J. Syst. Evol. Microbiol.">
        <title>The Global Catalogue of Microorganisms (GCM) 10K type strain sequencing project: providing services to taxonomists for standard genome sequencing and annotation.</title>
        <authorList>
            <consortium name="The Broad Institute Genomics Platform"/>
            <consortium name="The Broad Institute Genome Sequencing Center for Infectious Disease"/>
            <person name="Wu L."/>
            <person name="Ma J."/>
        </authorList>
    </citation>
    <scope>NUCLEOTIDE SEQUENCE [LARGE SCALE GENOMIC DNA]</scope>
    <source>
        <strain evidence="6">JCM 18956</strain>
    </source>
</reference>
<protein>
    <recommendedName>
        <fullName evidence="7">CshA-type fibril repeat protein</fullName>
    </recommendedName>
</protein>
<dbReference type="Pfam" id="PF19076">
    <property type="entry name" value="CshA_repeat"/>
    <property type="match status" value="1"/>
</dbReference>
<keyword evidence="2" id="KW-0472">Membrane</keyword>
<comment type="caution">
    <text evidence="5">The sequence shown here is derived from an EMBL/GenBank/DDBJ whole genome shotgun (WGS) entry which is preliminary data.</text>
</comment>
<feature type="domain" description="CshA" evidence="3">
    <location>
        <begin position="2661"/>
        <end position="2755"/>
    </location>
</feature>
<sequence length="2817" mass="274981">MPNHKAVSPNRRFFRAGALGAAILLLSLAVTQGLGLSPARAATALLCDQNTIYGIESGANAGVVDSIDVTTGATAALPSFGAATNALGITPNGLQAYALINSGTATTTGTIYEYDMTASTPQPTQITGVTIPANTYRGAINPLTKIYYYAQGNTTDAQIYGYNTVTGARLGLVGTISGLTASNGDMAFSTSGQLYIASGAELLRLDQTVPTVGGTAALSSTVIANLPAGTNTPGVAFSADGYLYVTASPSLYKINPSSGALVATTTMANGFTPVDLASCNYPNSLSGQSSVDTRWQAGDQFTTTVTGNGIALANTATSTGTATGLQTAKSGANLTVPGSTYTVTQTAAGTTSLANYTTTYVCTNTNTGTAIPGASGTGNVASVTLPTPTVDGIDINCVFTNKLIAVHATAVNDAYSTPKNTALTIAAPGILANDTGTGATFTSNTQPAHGTVVVNANGGFTYTPTTGFAGTDTYTYTITDSAGATSTATVSIVVGPIAATDTGTVVDGATLTTTPGNGNVLDNDQGVGLTASNASVPAHGTVTLSANGNYTYTPTTPYSGADSFTYRVTDSAGHTDTGTVNLTVLPKAVDDTLTSTTLGTTVTIPVAPSLTNDLGTGLSVTAVGTAAHGSVTLNAAKTSFVYVANGTYSGPDTFTYTVTDSSGKTSTATETIGVKPVAVDDTLVATPAATPDTISSATLLSNDKGTGLTVTGVSSASTGTVTLSGTTITFTPAAGFSGNATFVYTVTDSSGQPASATATVPVNPGAVNDTATATSGQALTVATPGVLANDNGTGLSATVVTGPTHGTLTLNTNGSYVYTPASTFSGTDTFTYKATDSAGRSTTATDTITVLPLAVSDALPNTSAGTARTLAGSTLLANDNGSTLTITSVGTPAHGTAVLNANGSVTYTPATNWSGPDSFSYTISDGTNSSTATDTITTTPVAVNDTLPSTPVNTAKTIPAAAFTGNDRATTPTIASVGTPSHGTATLAGDKSSVTYTPAANFSGTDSFTYTIADATGQTSTATATINVTPTAGTLTTTATAGIADPVPAAQGLLSQSTGSNLTVAVTTNPQHGSVTLGTAGAYTYTPAANFSGTDTFGYTVTDANGQTATGTVTVTVLPKANEDMLGAIAPGTSTIFPATAFTANDGGAGLRITAVTQPAIGTVVLNADGTVTFTAGPTASGDATFTYTITDAAGRTSAAPADVTISDVATPDSATTPAGSTLTVAAPGVLGNDTGTNLKATLGDAPLHGTVQLATDGSYVYKPTAGFSGIDRFTYTATDTNGDTATGLVTITITPTAVADALTAPAGTTTALAASGVLSNDLGTAVTVTKVGTAGNPGTAVATTAGGSVTISTNGAVSYTPPAGFSGTDTVTYTITDGNGIASATPGTLTITVTPTAVDDTLAPTPVNTTVTIPAATLTGNDQATTPTITAVGVPAHGTATLAANGSTVTYKPASNYSGADSFTYTITDASGQKSTATATIKVTPTAGNLTTTATSGAPDAVPAAQGLLSQATGSDLTVAIATNPQHGTVTLGTGGAYTYTPSSDFSGTDTFTFTVTDSTGQTSTGTVSATVLPKANDDALGTVAPGTTTTFPASSFLTNDAGAGLTITAITQPATGSAVLNADGTVTVTANATASGDASFTYTITDSAGRTSTAKASLTIGVAAKPDTGTTPAGTPLTVAAPGVLGNDTGTGLTATLTQAPAHGTVQLASNGSYVYTPTSGFSGTDTFTYAATDTNGSAAPGVVTITVTPVATPDSITALAGTTTTVAAPGVLANDLGGAPTVTRVGTAGAPGTAVATTAGGSVTISANGAVSYTPKAGFSGTDTVTYTITDASGVVSAAPGTITFTVKPVAVDDTLPSIVAGGTETVPASTFLGNDSGTELTVTAVGTPAHGTATLNANGTVTYKPTAAFSGTDSFTYTVTDASGQTATATASVSVTPTAAGLSTSTVAGVVDHVPAANGLLSASTGTGLVPAITTQPQHGTAALVGTAGAFDYTPATDFSGTDTFGYSVTDPSGGTANGTVTVTVLPKANADSISGPTGTPIVTPGSSLLANDHGTGIRVTSVTQPTHGTTVLNADGSVTYTPADGTSGPDSYTYTITDTAGGTSTATVTIGVGDVARPDSGTTTADRTLTTTAATGVLANDSGSALKASLVSGPTHGTLTLNADGSYTYTPNTGFSGNDSFVYTATDASGNTATATATLVVDPLVTPDTVSVLAGTPAHEDTRGVLANDDGSGLAVTAVGTGAPGATVTTTAGGTVVIKADGTLDYTPKAGFSGNDTVTYTVTDTSGNTGTATITFAVAPRAVDDSFTTPSATALAITSTQLTGNDLGSSLGVVSTTTPAHGTLVANGATYTYTPEAGFSGTDSFTYTVRDASGQTATATARILVGDLAADHAYTTPSSQKLTVTAPGLLAGATGTGLTAALDSAPTHGTVTVDPTGAFVYTPATGFSGTDSFTYRITDGSGQVSTGTATVTVTPVANDDTLTAPAGTPIDIPTPGVLGNDSGTGLHVTAVGTPQHGTATVSGDGAITFKPTSGYSGTDTFGYTVTDQDGRTGTGTITVHVTPVAVDDSATTPPGGAALTVPVATGLLSNDTGTGLTATLATGPSHGTVTIAPDGSYVYTPAAGFSGTDTFTYTATDSSGQATTATVTLTVPPLADAVNDTASGTPGQPVTIDPLSNDSPTSGATLDPASLTLIDPVTGAHVRTVTLAGKGTFAIVGGRVVFTPVAGFTGNATVQYQVTDSDGVTVTATIAVAYPTPAPTIPAGPAGTSGTPVAGVLAFTGSAPFGAAALLALLAIGLGVGLRLRSRRGRHS</sequence>
<feature type="domain" description="SpaA-like prealbumin fold" evidence="4">
    <location>
        <begin position="291"/>
        <end position="402"/>
    </location>
</feature>
<feature type="transmembrane region" description="Helical" evidence="2">
    <location>
        <begin position="2790"/>
        <end position="2809"/>
    </location>
</feature>
<dbReference type="SUPFAM" id="SSF63829">
    <property type="entry name" value="Calcium-dependent phosphotriesterase"/>
    <property type="match status" value="1"/>
</dbReference>
<keyword evidence="2" id="KW-1133">Transmembrane helix</keyword>
<dbReference type="EMBL" id="BAABLM010000003">
    <property type="protein sequence ID" value="GAA4674246.1"/>
    <property type="molecule type" value="Genomic_DNA"/>
</dbReference>
<dbReference type="Gene3D" id="2.60.40.2810">
    <property type="match status" value="4"/>
</dbReference>
<feature type="compositionally biased region" description="Polar residues" evidence="1">
    <location>
        <begin position="2665"/>
        <end position="2689"/>
    </location>
</feature>
<organism evidence="5 6">
    <name type="scientific">Frondihabitans cladoniiphilus</name>
    <dbReference type="NCBI Taxonomy" id="715785"/>
    <lineage>
        <taxon>Bacteria</taxon>
        <taxon>Bacillati</taxon>
        <taxon>Actinomycetota</taxon>
        <taxon>Actinomycetes</taxon>
        <taxon>Micrococcales</taxon>
        <taxon>Microbacteriaceae</taxon>
        <taxon>Frondihabitans</taxon>
    </lineage>
</organism>
<dbReference type="InterPro" id="IPR026395">
    <property type="entry name" value="CshA_fibril"/>
</dbReference>
<dbReference type="NCBIfam" id="TIGR04225">
    <property type="entry name" value="CshA_fibril_rpt"/>
    <property type="match status" value="1"/>
</dbReference>
<accession>A0ABP8VY78</accession>
<dbReference type="NCBIfam" id="NF012211">
    <property type="entry name" value="tand_rpt_95"/>
    <property type="match status" value="25"/>
</dbReference>
<keyword evidence="2" id="KW-0812">Transmembrane</keyword>
<evidence type="ECO:0008006" key="7">
    <source>
        <dbReference type="Google" id="ProtNLM"/>
    </source>
</evidence>
<evidence type="ECO:0000313" key="5">
    <source>
        <dbReference type="EMBL" id="GAA4674246.1"/>
    </source>
</evidence>
<feature type="region of interest" description="Disordered" evidence="1">
    <location>
        <begin position="2664"/>
        <end position="2689"/>
    </location>
</feature>
<dbReference type="Pfam" id="PF17963">
    <property type="entry name" value="Big_9"/>
    <property type="match status" value="25"/>
</dbReference>
<evidence type="ECO:0000313" key="6">
    <source>
        <dbReference type="Proteomes" id="UP001501295"/>
    </source>
</evidence>
<dbReference type="InterPro" id="IPR048834">
    <property type="entry name" value="SpaA_pre-album"/>
</dbReference>